<accession>A0A5E5BJ23</accession>
<dbReference type="AlphaFoldDB" id="A0A5E5BJ23"/>
<feature type="transmembrane region" description="Helical" evidence="2">
    <location>
        <begin position="40"/>
        <end position="58"/>
    </location>
</feature>
<gene>
    <name evidence="3" type="ORF">PSP31121_05377</name>
</gene>
<evidence type="ECO:0000256" key="1">
    <source>
        <dbReference type="SAM" id="MobiDB-lite"/>
    </source>
</evidence>
<sequence length="156" mass="16229">MSETARARVDVGRTVACQPFEGLSGLLGAEALFKGGQHHVAHEIAAVAVIVAIVAIVAGRRRPATRLPVAAVSRARYAQRRGLTTPELPAIGAPGTHRCAPLPRHPQGAVCPAARASPEMKGMVAPTRSGIHGPTGKGGSHLTEKRARHEDDNSGH</sequence>
<name>A0A5E5BJ23_9BURK</name>
<evidence type="ECO:0000256" key="2">
    <source>
        <dbReference type="SAM" id="Phobius"/>
    </source>
</evidence>
<organism evidence="3 4">
    <name type="scientific">Pandoraea sputorum</name>
    <dbReference type="NCBI Taxonomy" id="93222"/>
    <lineage>
        <taxon>Bacteria</taxon>
        <taxon>Pseudomonadati</taxon>
        <taxon>Pseudomonadota</taxon>
        <taxon>Betaproteobacteria</taxon>
        <taxon>Burkholderiales</taxon>
        <taxon>Burkholderiaceae</taxon>
        <taxon>Pandoraea</taxon>
    </lineage>
</organism>
<feature type="region of interest" description="Disordered" evidence="1">
    <location>
        <begin position="124"/>
        <end position="156"/>
    </location>
</feature>
<evidence type="ECO:0000313" key="4">
    <source>
        <dbReference type="Proteomes" id="UP000335538"/>
    </source>
</evidence>
<dbReference type="Proteomes" id="UP000335538">
    <property type="component" value="Unassembled WGS sequence"/>
</dbReference>
<dbReference type="RefSeq" id="WP_150811440.1">
    <property type="nucleotide sequence ID" value="NZ_CABPSR010000032.1"/>
</dbReference>
<reference evidence="3 4" key="1">
    <citation type="submission" date="2019-08" db="EMBL/GenBank/DDBJ databases">
        <authorList>
            <person name="Peeters C."/>
        </authorList>
    </citation>
    <scope>NUCLEOTIDE SEQUENCE [LARGE SCALE GENOMIC DNA]</scope>
    <source>
        <strain evidence="3 4">LMG 31121</strain>
    </source>
</reference>
<dbReference type="EMBL" id="CABPSR010000032">
    <property type="protein sequence ID" value="VVE85714.1"/>
    <property type="molecule type" value="Genomic_DNA"/>
</dbReference>
<evidence type="ECO:0000313" key="3">
    <source>
        <dbReference type="EMBL" id="VVE85714.1"/>
    </source>
</evidence>
<keyword evidence="2" id="KW-1133">Transmembrane helix</keyword>
<proteinExistence type="predicted"/>
<keyword evidence="2" id="KW-0472">Membrane</keyword>
<keyword evidence="2" id="KW-0812">Transmembrane</keyword>
<protein>
    <submittedName>
        <fullName evidence="3">Uncharacterized protein</fullName>
    </submittedName>
</protein>
<feature type="compositionally biased region" description="Basic and acidic residues" evidence="1">
    <location>
        <begin position="142"/>
        <end position="156"/>
    </location>
</feature>